<keyword evidence="1" id="KW-0175">Coiled coil</keyword>
<protein>
    <submittedName>
        <fullName evidence="2">Uncharacterized protein</fullName>
    </submittedName>
</protein>
<dbReference type="GeneID" id="25913665"/>
<feature type="non-terminal residue" evidence="2">
    <location>
        <position position="1"/>
    </location>
</feature>
<evidence type="ECO:0000313" key="2">
    <source>
        <dbReference type="EMBL" id="KNC74287.1"/>
    </source>
</evidence>
<accession>A0A0L0FBZ1</accession>
<reference evidence="2 3" key="1">
    <citation type="submission" date="2011-02" db="EMBL/GenBank/DDBJ databases">
        <title>The Genome Sequence of Sphaeroforma arctica JP610.</title>
        <authorList>
            <consortium name="The Broad Institute Genome Sequencing Platform"/>
            <person name="Russ C."/>
            <person name="Cuomo C."/>
            <person name="Young S.K."/>
            <person name="Zeng Q."/>
            <person name="Gargeya S."/>
            <person name="Alvarado L."/>
            <person name="Berlin A."/>
            <person name="Chapman S.B."/>
            <person name="Chen Z."/>
            <person name="Freedman E."/>
            <person name="Gellesch M."/>
            <person name="Goldberg J."/>
            <person name="Griggs A."/>
            <person name="Gujja S."/>
            <person name="Heilman E."/>
            <person name="Heiman D."/>
            <person name="Howarth C."/>
            <person name="Mehta T."/>
            <person name="Neiman D."/>
            <person name="Pearson M."/>
            <person name="Roberts A."/>
            <person name="Saif S."/>
            <person name="Shea T."/>
            <person name="Shenoy N."/>
            <person name="Sisk P."/>
            <person name="Stolte C."/>
            <person name="Sykes S."/>
            <person name="White J."/>
            <person name="Yandava C."/>
            <person name="Burger G."/>
            <person name="Gray M.W."/>
            <person name="Holland P.W.H."/>
            <person name="King N."/>
            <person name="Lang F.B.F."/>
            <person name="Roger A.J."/>
            <person name="Ruiz-Trillo I."/>
            <person name="Haas B."/>
            <person name="Nusbaum C."/>
            <person name="Birren B."/>
        </authorList>
    </citation>
    <scope>NUCLEOTIDE SEQUENCE [LARGE SCALE GENOMIC DNA]</scope>
    <source>
        <strain evidence="2 3">JP610</strain>
    </source>
</reference>
<evidence type="ECO:0000313" key="3">
    <source>
        <dbReference type="Proteomes" id="UP000054560"/>
    </source>
</evidence>
<dbReference type="AlphaFoldDB" id="A0A0L0FBZ1"/>
<evidence type="ECO:0000256" key="1">
    <source>
        <dbReference type="SAM" id="Coils"/>
    </source>
</evidence>
<feature type="coiled-coil region" evidence="1">
    <location>
        <begin position="194"/>
        <end position="221"/>
    </location>
</feature>
<dbReference type="EMBL" id="KQ244555">
    <property type="protein sequence ID" value="KNC74287.1"/>
    <property type="molecule type" value="Genomic_DNA"/>
</dbReference>
<dbReference type="Proteomes" id="UP000054560">
    <property type="component" value="Unassembled WGS sequence"/>
</dbReference>
<organism evidence="2 3">
    <name type="scientific">Sphaeroforma arctica JP610</name>
    <dbReference type="NCBI Taxonomy" id="667725"/>
    <lineage>
        <taxon>Eukaryota</taxon>
        <taxon>Ichthyosporea</taxon>
        <taxon>Ichthyophonida</taxon>
        <taxon>Sphaeroforma</taxon>
    </lineage>
</organism>
<keyword evidence="3" id="KW-1185">Reference proteome</keyword>
<dbReference type="RefSeq" id="XP_014148189.1">
    <property type="nucleotide sequence ID" value="XM_014292714.1"/>
</dbReference>
<sequence length="280" mass="31115">LTEALGKERIALGRSIMDEHAYEELAHNHTAGKDQNVAIASFEGALEDLNAQKESAYKTLGELQNQQMQLKELIGTRHDQMASKQAKLAVWNALTPAHVDAMHDELLLETTLQQWYPQIVDPELVVFALQEGAFLIYVSMHPKIATNEKSQRIASIGVEQTHLSQETSSDLLKVLLDCGLFDDLTDRFTTSEQLPELLEELSFALERVKKLANEIDGLRNMYHMTVDPAASESRGCVDLQVDIIRASKGVRVTLAFKDIGICSIQALHLNTSLVAVGPVW</sequence>
<proteinExistence type="predicted"/>
<gene>
    <name evidence="2" type="ORF">SARC_13161</name>
</gene>
<name>A0A0L0FBZ1_9EUKA</name>